<protein>
    <submittedName>
        <fullName evidence="1">Uncharacterized protein</fullName>
    </submittedName>
</protein>
<evidence type="ECO:0000313" key="2">
    <source>
        <dbReference type="Proteomes" id="UP000000845"/>
    </source>
</evidence>
<name>D1AMW2_SEBTE</name>
<dbReference type="RefSeq" id="WP_012859936.1">
    <property type="nucleotide sequence ID" value="NC_013517.1"/>
</dbReference>
<dbReference type="EMBL" id="CP001739">
    <property type="protein sequence ID" value="ACZ07338.1"/>
    <property type="molecule type" value="Genomic_DNA"/>
</dbReference>
<reference evidence="1 2" key="2">
    <citation type="journal article" date="2010" name="Stand. Genomic Sci.">
        <title>Complete genome sequence of Sebaldella termitidis type strain (NCTC 11300).</title>
        <authorList>
            <person name="Harmon-Smith M."/>
            <person name="Celia L."/>
            <person name="Chertkov O."/>
            <person name="Lapidus A."/>
            <person name="Copeland A."/>
            <person name="Glavina Del Rio T."/>
            <person name="Nolan M."/>
            <person name="Lucas S."/>
            <person name="Tice H."/>
            <person name="Cheng J.F."/>
            <person name="Han C."/>
            <person name="Detter J.C."/>
            <person name="Bruce D."/>
            <person name="Goodwin L."/>
            <person name="Pitluck S."/>
            <person name="Pati A."/>
            <person name="Liolios K."/>
            <person name="Ivanova N."/>
            <person name="Mavromatis K."/>
            <person name="Mikhailova N."/>
            <person name="Chen A."/>
            <person name="Palaniappan K."/>
            <person name="Land M."/>
            <person name="Hauser L."/>
            <person name="Chang Y.J."/>
            <person name="Jeffries C.D."/>
            <person name="Brettin T."/>
            <person name="Goker M."/>
            <person name="Beck B."/>
            <person name="Bristow J."/>
            <person name="Eisen J.A."/>
            <person name="Markowitz V."/>
            <person name="Hugenholtz P."/>
            <person name="Kyrpides N.C."/>
            <person name="Klenk H.P."/>
            <person name="Chen F."/>
        </authorList>
    </citation>
    <scope>NUCLEOTIDE SEQUENCE [LARGE SCALE GENOMIC DNA]</scope>
    <source>
        <strain evidence="2">ATCC 33386 / NCTC 11300</strain>
    </source>
</reference>
<gene>
    <name evidence="1" type="ordered locus">Sterm_0459</name>
</gene>
<reference evidence="2" key="1">
    <citation type="submission" date="2009-09" db="EMBL/GenBank/DDBJ databases">
        <title>The complete chromosome of Sebaldella termitidis ATCC 33386.</title>
        <authorList>
            <consortium name="US DOE Joint Genome Institute (JGI-PGF)"/>
            <person name="Lucas S."/>
            <person name="Copeland A."/>
            <person name="Lapidus A."/>
            <person name="Glavina del Rio T."/>
            <person name="Dalin E."/>
            <person name="Tice H."/>
            <person name="Bruce D."/>
            <person name="Goodwin L."/>
            <person name="Pitluck S."/>
            <person name="Kyrpides N."/>
            <person name="Mavromatis K."/>
            <person name="Ivanova N."/>
            <person name="Mikhailova N."/>
            <person name="Sims D."/>
            <person name="Meincke L."/>
            <person name="Brettin T."/>
            <person name="Detter J.C."/>
            <person name="Han C."/>
            <person name="Larimer F."/>
            <person name="Land M."/>
            <person name="Hauser L."/>
            <person name="Markowitz V."/>
            <person name="Cheng J.F."/>
            <person name="Hugenholtz P."/>
            <person name="Woyke T."/>
            <person name="Wu D."/>
            <person name="Eisen J.A."/>
        </authorList>
    </citation>
    <scope>NUCLEOTIDE SEQUENCE [LARGE SCALE GENOMIC DNA]</scope>
    <source>
        <strain evidence="2">ATCC 33386 / NCTC 11300</strain>
    </source>
</reference>
<sequence length="53" mass="6049">MTKVKIFESFIHSSLERDINSTLEGYYIISSSICTAITNNRVLYTAIVVYEVD</sequence>
<accession>D1AMW2</accession>
<evidence type="ECO:0000313" key="1">
    <source>
        <dbReference type="EMBL" id="ACZ07338.1"/>
    </source>
</evidence>
<organism evidence="1 2">
    <name type="scientific">Sebaldella termitidis (strain ATCC 33386 / NCTC 11300)</name>
    <dbReference type="NCBI Taxonomy" id="526218"/>
    <lineage>
        <taxon>Bacteria</taxon>
        <taxon>Fusobacteriati</taxon>
        <taxon>Fusobacteriota</taxon>
        <taxon>Fusobacteriia</taxon>
        <taxon>Fusobacteriales</taxon>
        <taxon>Leptotrichiaceae</taxon>
        <taxon>Sebaldella</taxon>
    </lineage>
</organism>
<dbReference type="Proteomes" id="UP000000845">
    <property type="component" value="Chromosome"/>
</dbReference>
<dbReference type="HOGENOM" id="CLU_3066090_0_0_0"/>
<keyword evidence="2" id="KW-1185">Reference proteome</keyword>
<proteinExistence type="predicted"/>
<dbReference type="KEGG" id="str:Sterm_0459"/>
<dbReference type="AlphaFoldDB" id="D1AMW2"/>